<dbReference type="Proteomes" id="UP000541810">
    <property type="component" value="Unassembled WGS sequence"/>
</dbReference>
<dbReference type="GO" id="GO:0004559">
    <property type="term" value="F:alpha-mannosidase activity"/>
    <property type="evidence" value="ECO:0007669"/>
    <property type="project" value="TreeGrafter"/>
</dbReference>
<reference evidence="9 10" key="1">
    <citation type="submission" date="2020-08" db="EMBL/GenBank/DDBJ databases">
        <title>Genomic Encyclopedia of Type Strains, Phase IV (KMG-IV): sequencing the most valuable type-strain genomes for metagenomic binning, comparative biology and taxonomic classification.</title>
        <authorList>
            <person name="Goeker M."/>
        </authorList>
    </citation>
    <scope>NUCLEOTIDE SEQUENCE [LARGE SCALE GENOMIC DNA]</scope>
    <source>
        <strain evidence="9 10">DSM 103725</strain>
    </source>
</reference>
<dbReference type="RefSeq" id="WP_184675295.1">
    <property type="nucleotide sequence ID" value="NZ_JACHGY010000001.1"/>
</dbReference>
<feature type="signal peptide" evidence="8">
    <location>
        <begin position="1"/>
        <end position="26"/>
    </location>
</feature>
<proteinExistence type="predicted"/>
<protein>
    <recommendedName>
        <fullName evidence="11">Glycosyl hydrolase family 99</fullName>
    </recommendedName>
</protein>
<keyword evidence="6" id="KW-0333">Golgi apparatus</keyword>
<evidence type="ECO:0000256" key="4">
    <source>
        <dbReference type="ARBA" id="ARBA00022968"/>
    </source>
</evidence>
<keyword evidence="8" id="KW-0732">Signal</keyword>
<evidence type="ECO:0000256" key="8">
    <source>
        <dbReference type="SAM" id="SignalP"/>
    </source>
</evidence>
<dbReference type="AlphaFoldDB" id="A0A7X0H3A5"/>
<keyword evidence="7" id="KW-0472">Membrane</keyword>
<evidence type="ECO:0000256" key="5">
    <source>
        <dbReference type="ARBA" id="ARBA00022989"/>
    </source>
</evidence>
<evidence type="ECO:0000256" key="7">
    <source>
        <dbReference type="ARBA" id="ARBA00023136"/>
    </source>
</evidence>
<accession>A0A7X0H3A5</accession>
<dbReference type="PANTHER" id="PTHR13572">
    <property type="entry name" value="ENDO-ALPHA-1,2-MANNOSIDASE"/>
    <property type="match status" value="1"/>
</dbReference>
<keyword evidence="2" id="KW-0812">Transmembrane</keyword>
<dbReference type="Pfam" id="PF16317">
    <property type="entry name" value="Glyco_hydro_99"/>
    <property type="match status" value="1"/>
</dbReference>
<evidence type="ECO:0000313" key="9">
    <source>
        <dbReference type="EMBL" id="MBB6428293.1"/>
    </source>
</evidence>
<sequence length="406" mass="46385">MSRPGSPTLRLLLATTVLALTGCAAAETKEVSTESGLYNLPGEPPYLMAHFLPWFEVAPADAPDQPHWQHWKWDGPGNRHDPNTILPNGQRDLATAYYPLIGPYSSHDRDVFRYHLETAKSAGISIFLVLWYGPNTVDSDVHLPMMLDEAEAAGMRIAICYEEKVNWPPYRQPESRQDIVDSFESDLRYILEQYGDHPAYLRREGKPFVAQFNYWGQDEFGPRYLQAHEFQAVFDHLPTSIYYCRQNLDRLEMHPTIRSAYMWIKPDPAWIKDYTFFAGRAESLYASGSLDFFMGFVSPGFDDSGVSGWGGGQPRILARNGLDLLQQTMAMSTIGQPELIQIVTWNDWQEGTAVEPSREQGFEYLDAIEEWWGRISGRPVDLQDNRDPFEELKERNVSEGLGLEME</sequence>
<keyword evidence="3" id="KW-0378">Hydrolase</keyword>
<evidence type="ECO:0000256" key="3">
    <source>
        <dbReference type="ARBA" id="ARBA00022801"/>
    </source>
</evidence>
<feature type="chain" id="PRO_5031335116" description="Glycosyl hydrolase family 99" evidence="8">
    <location>
        <begin position="27"/>
        <end position="406"/>
    </location>
</feature>
<evidence type="ECO:0008006" key="11">
    <source>
        <dbReference type="Google" id="ProtNLM"/>
    </source>
</evidence>
<gene>
    <name evidence="9" type="ORF">HNQ40_000099</name>
</gene>
<organism evidence="9 10">
    <name type="scientific">Algisphaera agarilytica</name>
    <dbReference type="NCBI Taxonomy" id="1385975"/>
    <lineage>
        <taxon>Bacteria</taxon>
        <taxon>Pseudomonadati</taxon>
        <taxon>Planctomycetota</taxon>
        <taxon>Phycisphaerae</taxon>
        <taxon>Phycisphaerales</taxon>
        <taxon>Phycisphaeraceae</taxon>
        <taxon>Algisphaera</taxon>
    </lineage>
</organism>
<dbReference type="Gene3D" id="3.20.20.80">
    <property type="entry name" value="Glycosidases"/>
    <property type="match status" value="1"/>
</dbReference>
<dbReference type="EMBL" id="JACHGY010000001">
    <property type="protein sequence ID" value="MBB6428293.1"/>
    <property type="molecule type" value="Genomic_DNA"/>
</dbReference>
<evidence type="ECO:0000256" key="2">
    <source>
        <dbReference type="ARBA" id="ARBA00022692"/>
    </source>
</evidence>
<comment type="subcellular location">
    <subcellularLocation>
        <location evidence="1">Golgi apparatus membrane</location>
        <topology evidence="1">Single-pass type II membrane protein</topology>
    </subcellularLocation>
</comment>
<keyword evidence="4" id="KW-0735">Signal-anchor</keyword>
<evidence type="ECO:0000256" key="6">
    <source>
        <dbReference type="ARBA" id="ARBA00023034"/>
    </source>
</evidence>
<dbReference type="PANTHER" id="PTHR13572:SF4">
    <property type="entry name" value="RE57134P"/>
    <property type="match status" value="1"/>
</dbReference>
<keyword evidence="10" id="KW-1185">Reference proteome</keyword>
<name>A0A7X0H3A5_9BACT</name>
<evidence type="ECO:0000313" key="10">
    <source>
        <dbReference type="Proteomes" id="UP000541810"/>
    </source>
</evidence>
<comment type="caution">
    <text evidence="9">The sequence shown here is derived from an EMBL/GenBank/DDBJ whole genome shotgun (WGS) entry which is preliminary data.</text>
</comment>
<dbReference type="PROSITE" id="PS51257">
    <property type="entry name" value="PROKAR_LIPOPROTEIN"/>
    <property type="match status" value="1"/>
</dbReference>
<evidence type="ECO:0000256" key="1">
    <source>
        <dbReference type="ARBA" id="ARBA00004323"/>
    </source>
</evidence>
<dbReference type="InterPro" id="IPR026071">
    <property type="entry name" value="Glyco_Hydrolase_99"/>
</dbReference>
<keyword evidence="5" id="KW-1133">Transmembrane helix</keyword>